<evidence type="ECO:0000313" key="3">
    <source>
        <dbReference type="EMBL" id="AEO07232.1"/>
    </source>
</evidence>
<dbReference type="PANTHER" id="PTHR36113">
    <property type="entry name" value="LYASE, PUTATIVE-RELATED-RELATED"/>
    <property type="match status" value="1"/>
</dbReference>
<sequence length="130" mass="15457">MLHHVEIYVADLEESRLFWSWLLEELSYEFYQSWNEGFSYKYADTYLVFVQTEEPFISEGYHRKRVGLNHLAFHGGTKERVDDFRVKLKAKGIKLLYEERYPFAGGKNHYAVFFEDPNGIKVEICTEVTT</sequence>
<dbReference type="RefSeq" id="WP_003723377.1">
    <property type="nucleotide sequence ID" value="NC_017544.1"/>
</dbReference>
<dbReference type="AlphaFoldDB" id="A0A0H3GE92"/>
<dbReference type="EMBL" id="CP002002">
    <property type="protein sequence ID" value="AEO07232.1"/>
    <property type="molecule type" value="Genomic_DNA"/>
</dbReference>
<dbReference type="SUPFAM" id="SSF54593">
    <property type="entry name" value="Glyoxalase/Bleomycin resistance protein/Dihydroxybiphenyl dioxygenase"/>
    <property type="match status" value="1"/>
</dbReference>
<protein>
    <recommendedName>
        <fullName evidence="2">VOC domain-containing protein</fullName>
    </recommendedName>
</protein>
<dbReference type="Proteomes" id="UP000001288">
    <property type="component" value="Chromosome"/>
</dbReference>
<dbReference type="InterPro" id="IPR029068">
    <property type="entry name" value="Glyas_Bleomycin-R_OHBP_Dase"/>
</dbReference>
<accession>A0A0H3GE92</accession>
<dbReference type="InterPro" id="IPR004360">
    <property type="entry name" value="Glyas_Fos-R_dOase_dom"/>
</dbReference>
<name>A0A0H3GE92_LISM4</name>
<keyword evidence="1" id="KW-0479">Metal-binding</keyword>
<evidence type="ECO:0000259" key="2">
    <source>
        <dbReference type="PROSITE" id="PS51819"/>
    </source>
</evidence>
<organism evidence="3 4">
    <name type="scientific">Listeria monocytogenes serotype 1/2a (strain 10403S)</name>
    <dbReference type="NCBI Taxonomy" id="393133"/>
    <lineage>
        <taxon>Bacteria</taxon>
        <taxon>Bacillati</taxon>
        <taxon>Bacillota</taxon>
        <taxon>Bacilli</taxon>
        <taxon>Bacillales</taxon>
        <taxon>Listeriaceae</taxon>
        <taxon>Listeria</taxon>
    </lineage>
</organism>
<dbReference type="InterPro" id="IPR037523">
    <property type="entry name" value="VOC_core"/>
</dbReference>
<dbReference type="Pfam" id="PF00903">
    <property type="entry name" value="Glyoxalase"/>
    <property type="match status" value="1"/>
</dbReference>
<reference evidence="4" key="1">
    <citation type="submission" date="2010-04" db="EMBL/GenBank/DDBJ databases">
        <title>The genome sequence of Listeria monocytogenes strain 10403S.</title>
        <authorList>
            <consortium name="The Broad Institute Genome Sequencing Platform"/>
            <consortium name="The Broad Institute Genome Sequencing Center for Infectious Disease"/>
            <person name="Borowsky M."/>
            <person name="Borodovsky M."/>
            <person name="Young S.K."/>
            <person name="Zeng Q."/>
            <person name="Koehrsen M."/>
            <person name="Fitzgerald M."/>
            <person name="Wiedmann M."/>
            <person name="Swaminathan B."/>
            <person name="Lauer P."/>
            <person name="Portnoy D."/>
            <person name="Cossart P."/>
            <person name="Buchrieser C."/>
            <person name="Higgins D."/>
            <person name="Abouelleil A."/>
            <person name="Alvarado L."/>
            <person name="Arachchi H.M."/>
            <person name="Berlin A."/>
            <person name="Borenstein D."/>
            <person name="Brown A."/>
            <person name="Chapman S.B."/>
            <person name="Chen Z."/>
            <person name="Dunbar C.D."/>
            <person name="Engels R."/>
            <person name="Freedman E."/>
            <person name="Gearin G."/>
            <person name="Gellesch M."/>
            <person name="Goldberg J."/>
            <person name="Griggs A."/>
            <person name="Gujja S."/>
            <person name="Heilman E."/>
            <person name="Heiman D."/>
            <person name="Howarth C."/>
            <person name="Jen D."/>
            <person name="Larson L."/>
            <person name="Lui A."/>
            <person name="MacDonald J."/>
            <person name="Mehta T."/>
            <person name="Montmayeur A."/>
            <person name="Neiman D."/>
            <person name="Park D."/>
            <person name="Pearson M."/>
            <person name="Priest M."/>
            <person name="Richards J."/>
            <person name="Roberts A."/>
            <person name="Saif S."/>
            <person name="Shea T."/>
            <person name="Shenoy N."/>
            <person name="Sisk P."/>
            <person name="Stolte C."/>
            <person name="Sykes S."/>
            <person name="Walk T."/>
            <person name="White J."/>
            <person name="Yandava C."/>
            <person name="Haas B."/>
            <person name="Nusbaum C."/>
            <person name="Birren B."/>
        </authorList>
    </citation>
    <scope>NUCLEOTIDE SEQUENCE [LARGE SCALE GENOMIC DNA]</scope>
    <source>
        <strain evidence="4">10403S</strain>
    </source>
</reference>
<dbReference type="GO" id="GO:0046872">
    <property type="term" value="F:metal ion binding"/>
    <property type="evidence" value="ECO:0007669"/>
    <property type="project" value="UniProtKB-KW"/>
</dbReference>
<feature type="domain" description="VOC" evidence="2">
    <location>
        <begin position="1"/>
        <end position="127"/>
    </location>
</feature>
<dbReference type="HOGENOM" id="CLU_046006_9_0_9"/>
<dbReference type="PANTHER" id="PTHR36113:SF6">
    <property type="entry name" value="FOSFOMYCIN RESISTANCE PROTEIN FOSX"/>
    <property type="match status" value="1"/>
</dbReference>
<dbReference type="KEGG" id="lmt:LMRG_01587"/>
<evidence type="ECO:0000313" key="4">
    <source>
        <dbReference type="Proteomes" id="UP000001288"/>
    </source>
</evidence>
<proteinExistence type="predicted"/>
<dbReference type="Gene3D" id="3.10.180.10">
    <property type="entry name" value="2,3-Dihydroxybiphenyl 1,2-Dioxygenase, domain 1"/>
    <property type="match status" value="1"/>
</dbReference>
<gene>
    <name evidence="3" type="ordered locus">LMRG_01587</name>
</gene>
<dbReference type="InterPro" id="IPR051332">
    <property type="entry name" value="Fosfomycin_Res_Enzymes"/>
</dbReference>
<dbReference type="PROSITE" id="PS51819">
    <property type="entry name" value="VOC"/>
    <property type="match status" value="1"/>
</dbReference>
<evidence type="ECO:0000256" key="1">
    <source>
        <dbReference type="ARBA" id="ARBA00022723"/>
    </source>
</evidence>